<dbReference type="RefSeq" id="WP_095718680.1">
    <property type="nucleotide sequence ID" value="NZ_NTGA01000021.1"/>
</dbReference>
<dbReference type="Gene3D" id="1.10.8.1060">
    <property type="entry name" value="Corynebacterium glutamicum thioredoxin-dependent arsenate reductase, N-terminal domain"/>
    <property type="match status" value="1"/>
</dbReference>
<dbReference type="Gene3D" id="3.40.50.2300">
    <property type="match status" value="1"/>
</dbReference>
<dbReference type="Proteomes" id="UP000218810">
    <property type="component" value="Unassembled WGS sequence"/>
</dbReference>
<organism evidence="4 5">
    <name type="scientific">Dietzia natronolimnaea</name>
    <dbReference type="NCBI Taxonomy" id="161920"/>
    <lineage>
        <taxon>Bacteria</taxon>
        <taxon>Bacillati</taxon>
        <taxon>Actinomycetota</taxon>
        <taxon>Actinomycetes</taxon>
        <taxon>Mycobacteriales</taxon>
        <taxon>Dietziaceae</taxon>
        <taxon>Dietzia</taxon>
    </lineage>
</organism>
<feature type="domain" description="Phosphotyrosine protein phosphatase I" evidence="3">
    <location>
        <begin position="88"/>
        <end position="213"/>
    </location>
</feature>
<dbReference type="InterPro" id="IPR023485">
    <property type="entry name" value="Ptyr_pPase"/>
</dbReference>
<name>A0A2A2WN91_9ACTN</name>
<comment type="caution">
    <text evidence="4">The sequence shown here is derived from an EMBL/GenBank/DDBJ whole genome shotgun (WGS) entry which is preliminary data.</text>
</comment>
<dbReference type="PANTHER" id="PTHR43428">
    <property type="entry name" value="ARSENATE REDUCTASE"/>
    <property type="match status" value="1"/>
</dbReference>
<dbReference type="InterPro" id="IPR036196">
    <property type="entry name" value="Ptyr_pPase_sf"/>
</dbReference>
<proteinExistence type="predicted"/>
<dbReference type="PANTHER" id="PTHR43428:SF1">
    <property type="entry name" value="ARSENATE REDUCTASE"/>
    <property type="match status" value="1"/>
</dbReference>
<feature type="region of interest" description="Disordered" evidence="2">
    <location>
        <begin position="218"/>
        <end position="238"/>
    </location>
</feature>
<dbReference type="GO" id="GO:0046685">
    <property type="term" value="P:response to arsenic-containing substance"/>
    <property type="evidence" value="ECO:0007669"/>
    <property type="project" value="UniProtKB-KW"/>
</dbReference>
<accession>A0A2A2WN91</accession>
<evidence type="ECO:0000259" key="3">
    <source>
        <dbReference type="SMART" id="SM00226"/>
    </source>
</evidence>
<keyword evidence="1" id="KW-0059">Arsenical resistance</keyword>
<dbReference type="InterPro" id="IPR048716">
    <property type="entry name" value="Phosphatase-like_N"/>
</dbReference>
<evidence type="ECO:0000256" key="2">
    <source>
        <dbReference type="SAM" id="MobiDB-lite"/>
    </source>
</evidence>
<keyword evidence="5" id="KW-1185">Reference proteome</keyword>
<dbReference type="SUPFAM" id="SSF52788">
    <property type="entry name" value="Phosphotyrosine protein phosphatases I"/>
    <property type="match status" value="1"/>
</dbReference>
<evidence type="ECO:0000313" key="5">
    <source>
        <dbReference type="Proteomes" id="UP000218810"/>
    </source>
</evidence>
<evidence type="ECO:0000313" key="4">
    <source>
        <dbReference type="EMBL" id="PAY22658.1"/>
    </source>
</evidence>
<dbReference type="Pfam" id="PF21234">
    <property type="entry name" value="Phosphatase-like_N"/>
    <property type="match status" value="1"/>
</dbReference>
<evidence type="ECO:0000256" key="1">
    <source>
        <dbReference type="ARBA" id="ARBA00022849"/>
    </source>
</evidence>
<dbReference type="NCBIfam" id="NF046112">
    <property type="entry name" value="MSMEG_6209_Nter"/>
    <property type="match status" value="1"/>
</dbReference>
<sequence>MSRSVHDAPLPELLMPQTQLQRDARELARHYEGVFSPQTVERVVFESYASLRRTARVTAHLPSIARRFATDRLKALAQAEGAVAKDVPEVLFICVQNSGRSQMAAALMAHRSEGRVHVRSAGSLPGSGIDENCAAVMAEMGLDLGKEYPKPLTDDVVAAADVVISMGCGDACAVYPGKRYLDWDVSDPAGQDLDRVRSIRDDIDARVRGALPEIVAMTPSDAPGLTASHGADGGVGSS</sequence>
<gene>
    <name evidence="4" type="ORF">CEY15_12270</name>
</gene>
<dbReference type="AlphaFoldDB" id="A0A2A2WN91"/>
<protein>
    <submittedName>
        <fullName evidence="4">Phosphatase</fullName>
    </submittedName>
</protein>
<dbReference type="EMBL" id="NTGA01000021">
    <property type="protein sequence ID" value="PAY22658.1"/>
    <property type="molecule type" value="Genomic_DNA"/>
</dbReference>
<dbReference type="Pfam" id="PF01451">
    <property type="entry name" value="LMWPc"/>
    <property type="match status" value="1"/>
</dbReference>
<dbReference type="SMART" id="SM00226">
    <property type="entry name" value="LMWPc"/>
    <property type="match status" value="1"/>
</dbReference>
<dbReference type="OrthoDB" id="9799372at2"/>
<reference evidence="5" key="1">
    <citation type="submission" date="2017-09" db="EMBL/GenBank/DDBJ databases">
        <authorList>
            <person name="Zhang Y."/>
            <person name="Huang X."/>
            <person name="Liu J."/>
            <person name="Lu L."/>
            <person name="Peng K."/>
        </authorList>
    </citation>
    <scope>NUCLEOTIDE SEQUENCE [LARGE SCALE GENOMIC DNA]</scope>
    <source>
        <strain evidence="5">S-XJ-1</strain>
    </source>
</reference>